<feature type="transmembrane region" description="Helical" evidence="1">
    <location>
        <begin position="88"/>
        <end position="106"/>
    </location>
</feature>
<keyword evidence="3" id="KW-1185">Reference proteome</keyword>
<proteinExistence type="predicted"/>
<dbReference type="OrthoDB" id="2885393at2"/>
<keyword evidence="1" id="KW-1133">Transmembrane helix</keyword>
<protein>
    <recommendedName>
        <fullName evidence="4">Regulatory protein YrvL</fullName>
    </recommendedName>
</protein>
<dbReference type="AlphaFoldDB" id="A0A498D4D6"/>
<reference evidence="2 3" key="1">
    <citation type="submission" date="2018-10" db="EMBL/GenBank/DDBJ databases">
        <title>Oceanobacillus sp. YLB-02 draft genome.</title>
        <authorList>
            <person name="Yu L."/>
        </authorList>
    </citation>
    <scope>NUCLEOTIDE SEQUENCE [LARGE SCALE GENOMIC DNA]</scope>
    <source>
        <strain evidence="2 3">YLB-02</strain>
    </source>
</reference>
<sequence>MKNKNGLGPIGKSLAMLLFALFILVVLAIIFGAYYFGMIGFFEIFNVRYESIETLTWFIVIYFVISIFTELFSKGISIVVASRFKNKNTVMIGINTIIAWVVLFTLDEIMPGITIIVMTEVILALIIAVADSLLDEKVNKIKV</sequence>
<dbReference type="Pfam" id="PF14184">
    <property type="entry name" value="YrvL"/>
    <property type="match status" value="1"/>
</dbReference>
<dbReference type="RefSeq" id="WP_121523399.1">
    <property type="nucleotide sequence ID" value="NZ_RCHR01000004.1"/>
</dbReference>
<feature type="transmembrane region" description="Helical" evidence="1">
    <location>
        <begin position="57"/>
        <end position="81"/>
    </location>
</feature>
<dbReference type="EMBL" id="RCHR01000004">
    <property type="protein sequence ID" value="RLL43696.1"/>
    <property type="molecule type" value="Genomic_DNA"/>
</dbReference>
<evidence type="ECO:0000313" key="3">
    <source>
        <dbReference type="Proteomes" id="UP000270219"/>
    </source>
</evidence>
<dbReference type="Proteomes" id="UP000270219">
    <property type="component" value="Unassembled WGS sequence"/>
</dbReference>
<evidence type="ECO:0008006" key="4">
    <source>
        <dbReference type="Google" id="ProtNLM"/>
    </source>
</evidence>
<keyword evidence="1" id="KW-0812">Transmembrane</keyword>
<gene>
    <name evidence="2" type="ORF">D8M04_12290</name>
</gene>
<dbReference type="InterPro" id="IPR025912">
    <property type="entry name" value="YrvL"/>
</dbReference>
<evidence type="ECO:0000313" key="2">
    <source>
        <dbReference type="EMBL" id="RLL43696.1"/>
    </source>
</evidence>
<feature type="transmembrane region" description="Helical" evidence="1">
    <location>
        <begin position="112"/>
        <end position="134"/>
    </location>
</feature>
<keyword evidence="1" id="KW-0472">Membrane</keyword>
<evidence type="ECO:0000256" key="1">
    <source>
        <dbReference type="SAM" id="Phobius"/>
    </source>
</evidence>
<organism evidence="2 3">
    <name type="scientific">Oceanobacillus piezotolerans</name>
    <dbReference type="NCBI Taxonomy" id="2448030"/>
    <lineage>
        <taxon>Bacteria</taxon>
        <taxon>Bacillati</taxon>
        <taxon>Bacillota</taxon>
        <taxon>Bacilli</taxon>
        <taxon>Bacillales</taxon>
        <taxon>Bacillaceae</taxon>
        <taxon>Oceanobacillus</taxon>
    </lineage>
</organism>
<accession>A0A498D4D6</accession>
<feature type="transmembrane region" description="Helical" evidence="1">
    <location>
        <begin position="14"/>
        <end position="37"/>
    </location>
</feature>
<comment type="caution">
    <text evidence="2">The sequence shown here is derived from an EMBL/GenBank/DDBJ whole genome shotgun (WGS) entry which is preliminary data.</text>
</comment>
<name>A0A498D4D6_9BACI</name>